<name>A0ABW4VNR2_9BACT</name>
<comment type="caution">
    <text evidence="2">The sequence shown here is derived from an EMBL/GenBank/DDBJ whole genome shotgun (WGS) entry which is preliminary data.</text>
</comment>
<keyword evidence="1" id="KW-0812">Transmembrane</keyword>
<feature type="transmembrane region" description="Helical" evidence="1">
    <location>
        <begin position="115"/>
        <end position="135"/>
    </location>
</feature>
<dbReference type="RefSeq" id="WP_376887361.1">
    <property type="nucleotide sequence ID" value="NZ_JBHUHR010000039.1"/>
</dbReference>
<evidence type="ECO:0000313" key="3">
    <source>
        <dbReference type="Proteomes" id="UP001597361"/>
    </source>
</evidence>
<protein>
    <submittedName>
        <fullName evidence="2">Uncharacterized protein</fullName>
    </submittedName>
</protein>
<gene>
    <name evidence="2" type="ORF">ACFSKL_16135</name>
</gene>
<proteinExistence type="predicted"/>
<feature type="transmembrane region" description="Helical" evidence="1">
    <location>
        <begin position="48"/>
        <end position="67"/>
    </location>
</feature>
<keyword evidence="1" id="KW-1133">Transmembrane helix</keyword>
<reference evidence="3" key="1">
    <citation type="journal article" date="2019" name="Int. J. Syst. Evol. Microbiol.">
        <title>The Global Catalogue of Microorganisms (GCM) 10K type strain sequencing project: providing services to taxonomists for standard genome sequencing and annotation.</title>
        <authorList>
            <consortium name="The Broad Institute Genomics Platform"/>
            <consortium name="The Broad Institute Genome Sequencing Center for Infectious Disease"/>
            <person name="Wu L."/>
            <person name="Ma J."/>
        </authorList>
    </citation>
    <scope>NUCLEOTIDE SEQUENCE [LARGE SCALE GENOMIC DNA]</scope>
    <source>
        <strain evidence="3">CGMCC 1.15180</strain>
    </source>
</reference>
<feature type="transmembrane region" description="Helical" evidence="1">
    <location>
        <begin position="87"/>
        <end position="109"/>
    </location>
</feature>
<sequence>MKNNLFLPVFRSHANTTLTQEDIGSNLFNGKTSSLFSYSLLKSKPPQIIFSYNLMLIQILRLGLTFAELDEGNRSVEVRIRFSNKLLLVYAIQLAIGFICMIAAGLYLNDPVLKAFFVCLPILIYIVIIVNFHFFKFRVMKKLHEVGLDY</sequence>
<keyword evidence="3" id="KW-1185">Reference proteome</keyword>
<evidence type="ECO:0000256" key="1">
    <source>
        <dbReference type="SAM" id="Phobius"/>
    </source>
</evidence>
<evidence type="ECO:0000313" key="2">
    <source>
        <dbReference type="EMBL" id="MFD2036334.1"/>
    </source>
</evidence>
<keyword evidence="1" id="KW-0472">Membrane</keyword>
<organism evidence="2 3">
    <name type="scientific">Belliella marina</name>
    <dbReference type="NCBI Taxonomy" id="1644146"/>
    <lineage>
        <taxon>Bacteria</taxon>
        <taxon>Pseudomonadati</taxon>
        <taxon>Bacteroidota</taxon>
        <taxon>Cytophagia</taxon>
        <taxon>Cytophagales</taxon>
        <taxon>Cyclobacteriaceae</taxon>
        <taxon>Belliella</taxon>
    </lineage>
</organism>
<accession>A0ABW4VNR2</accession>
<dbReference type="EMBL" id="JBHUHR010000039">
    <property type="protein sequence ID" value="MFD2036334.1"/>
    <property type="molecule type" value="Genomic_DNA"/>
</dbReference>
<dbReference type="Proteomes" id="UP001597361">
    <property type="component" value="Unassembled WGS sequence"/>
</dbReference>